<evidence type="ECO:0000313" key="2">
    <source>
        <dbReference type="EMBL" id="MCV6991813.1"/>
    </source>
</evidence>
<reference evidence="3 4" key="1">
    <citation type="submission" date="2017-02" db="EMBL/GenBank/DDBJ databases">
        <title>The new phylogeny of genus Mycobacterium.</title>
        <authorList>
            <person name="Tortoli E."/>
            <person name="Trovato A."/>
            <person name="Cirillo D.M."/>
        </authorList>
    </citation>
    <scope>NUCLEOTIDE SEQUENCE [LARGE SCALE GENOMIC DNA]</scope>
    <source>
        <strain evidence="3 4">DSM 45439</strain>
    </source>
</reference>
<dbReference type="EMBL" id="JACKTG010000073">
    <property type="protein sequence ID" value="MCV6991813.1"/>
    <property type="molecule type" value="Genomic_DNA"/>
</dbReference>
<dbReference type="EMBL" id="MVHL01000092">
    <property type="protein sequence ID" value="ORA42070.1"/>
    <property type="molecule type" value="Genomic_DNA"/>
</dbReference>
<keyword evidence="1" id="KW-0812">Transmembrane</keyword>
<keyword evidence="1" id="KW-1133">Transmembrane helix</keyword>
<sequence>MTTFARPQPSAAPGRWMTLAEISRESGLRQDLVSRFVPGMDTPSGKLYSAHHVALARYVKELTDLNVPSAAVQVAVHDMESRPQSEFDMILTQSRRRQGTLRGRLWAGIGAAAAAALLIGGIAGGLVGYSTADRDNTTAAAPAPSTVTAPAKPAEISPTIPVTPDPVCAEWAPMHDAYRTQLENWVGVDPRIPSAQWSPDQRAINMAAIPVLRAEATDMRRLAGKAQNQLLKGLMQQQAVYEEHTADAIPGYQPDDAKFWGAVVNFSNAVNALCTATAQK</sequence>
<evidence type="ECO:0000256" key="1">
    <source>
        <dbReference type="SAM" id="Phobius"/>
    </source>
</evidence>
<reference evidence="2" key="3">
    <citation type="journal article" date="2022" name="BMC Genomics">
        <title>Comparative genome analysis of mycobacteria focusing on tRNA and non-coding RNA.</title>
        <authorList>
            <person name="Behra P.R.K."/>
            <person name="Pettersson B.M.F."/>
            <person name="Ramesh M."/>
            <person name="Das S."/>
            <person name="Dasgupta S."/>
            <person name="Kirsebom L.A."/>
        </authorList>
    </citation>
    <scope>NUCLEOTIDE SEQUENCE</scope>
    <source>
        <strain evidence="2">DSM 45439</strain>
    </source>
</reference>
<keyword evidence="1" id="KW-0472">Membrane</keyword>
<dbReference type="Proteomes" id="UP001207588">
    <property type="component" value="Unassembled WGS sequence"/>
</dbReference>
<dbReference type="Proteomes" id="UP000192293">
    <property type="component" value="Unassembled WGS sequence"/>
</dbReference>
<comment type="caution">
    <text evidence="2">The sequence shown here is derived from an EMBL/GenBank/DDBJ whole genome shotgun (WGS) entry which is preliminary data.</text>
</comment>
<evidence type="ECO:0000313" key="4">
    <source>
        <dbReference type="Proteomes" id="UP000192293"/>
    </source>
</evidence>
<reference evidence="2" key="2">
    <citation type="submission" date="2020-07" db="EMBL/GenBank/DDBJ databases">
        <authorList>
            <person name="Pettersson B.M.F."/>
            <person name="Behra P.R.K."/>
            <person name="Ramesh M."/>
            <person name="Das S."/>
            <person name="Dasgupta S."/>
            <person name="Kirsebom L.A."/>
        </authorList>
    </citation>
    <scope>NUCLEOTIDE SEQUENCE</scope>
    <source>
        <strain evidence="2">DSM 45439</strain>
    </source>
</reference>
<evidence type="ECO:0000313" key="3">
    <source>
        <dbReference type="EMBL" id="ORA42070.1"/>
    </source>
</evidence>
<proteinExistence type="predicted"/>
<evidence type="ECO:0000313" key="5">
    <source>
        <dbReference type="Proteomes" id="UP001207588"/>
    </source>
</evidence>
<evidence type="ECO:0008006" key="6">
    <source>
        <dbReference type="Google" id="ProtNLM"/>
    </source>
</evidence>
<keyword evidence="4" id="KW-1185">Reference proteome</keyword>
<name>A0AAW5SBE5_MYCBC</name>
<protein>
    <recommendedName>
        <fullName evidence="6">Transcriptional regulator</fullName>
    </recommendedName>
</protein>
<accession>A0AAW5SBE5</accession>
<dbReference type="AlphaFoldDB" id="A0AAW5SBE5"/>
<gene>
    <name evidence="3" type="ORF">BST19_26455</name>
    <name evidence="2" type="ORF">H7I91_21495</name>
</gene>
<organism evidence="2 5">
    <name type="scientific">Mycobacterium bouchedurhonense</name>
    <dbReference type="NCBI Taxonomy" id="701041"/>
    <lineage>
        <taxon>Bacteria</taxon>
        <taxon>Bacillati</taxon>
        <taxon>Actinomycetota</taxon>
        <taxon>Actinomycetes</taxon>
        <taxon>Mycobacteriales</taxon>
        <taxon>Mycobacteriaceae</taxon>
        <taxon>Mycobacterium</taxon>
        <taxon>Mycobacterium avium complex (MAC)</taxon>
    </lineage>
</organism>
<feature type="transmembrane region" description="Helical" evidence="1">
    <location>
        <begin position="105"/>
        <end position="129"/>
    </location>
</feature>